<dbReference type="Pfam" id="PF22752">
    <property type="entry name" value="DUF488-N3i"/>
    <property type="match status" value="1"/>
</dbReference>
<evidence type="ECO:0000313" key="1">
    <source>
        <dbReference type="EMBL" id="MBB4141089.1"/>
    </source>
</evidence>
<evidence type="ECO:0000313" key="2">
    <source>
        <dbReference type="Proteomes" id="UP000549113"/>
    </source>
</evidence>
<dbReference type="EMBL" id="JACIFH010000001">
    <property type="protein sequence ID" value="MBB4141089.1"/>
    <property type="molecule type" value="Genomic_DNA"/>
</dbReference>
<comment type="caution">
    <text evidence="1">The sequence shown here is derived from an EMBL/GenBank/DDBJ whole genome shotgun (WGS) entry which is preliminary data.</text>
</comment>
<sequence>MEITVKRVYEDPASTDGYRVLVDRLWPRGLSKERAAVDLWDKDVAPSSELRKAFHHEGMSWPDFEAAYRAEIADGAAVDALREQLAGHDTVTLLFATHDEEHNHALLLRAVLQR</sequence>
<reference evidence="1 2" key="1">
    <citation type="submission" date="2020-08" db="EMBL/GenBank/DDBJ databases">
        <title>Sequencing the genomes of 1000 actinobacteria strains.</title>
        <authorList>
            <person name="Klenk H.-P."/>
        </authorList>
    </citation>
    <scope>NUCLEOTIDE SEQUENCE [LARGE SCALE GENOMIC DNA]</scope>
    <source>
        <strain evidence="1 2">DSM 19600</strain>
    </source>
</reference>
<dbReference type="PANTHER" id="PTHR36849:SF1">
    <property type="entry name" value="CYTOPLASMIC PROTEIN"/>
    <property type="match status" value="1"/>
</dbReference>
<keyword evidence="2" id="KW-1185">Reference proteome</keyword>
<dbReference type="PANTHER" id="PTHR36849">
    <property type="entry name" value="CYTOPLASMIC PROTEIN-RELATED"/>
    <property type="match status" value="1"/>
</dbReference>
<organism evidence="1 2">
    <name type="scientific">Microbacterium invictum</name>
    <dbReference type="NCBI Taxonomy" id="515415"/>
    <lineage>
        <taxon>Bacteria</taxon>
        <taxon>Bacillati</taxon>
        <taxon>Actinomycetota</taxon>
        <taxon>Actinomycetes</taxon>
        <taxon>Micrococcales</taxon>
        <taxon>Microbacteriaceae</taxon>
        <taxon>Microbacterium</taxon>
    </lineage>
</organism>
<proteinExistence type="predicted"/>
<protein>
    <submittedName>
        <fullName evidence="1">Uncharacterized protein YeaO (DUF488 family)</fullName>
    </submittedName>
</protein>
<dbReference type="AlphaFoldDB" id="A0AA40VN67"/>
<name>A0AA40VN67_9MICO</name>
<dbReference type="InterPro" id="IPR052552">
    <property type="entry name" value="YeaO-like"/>
</dbReference>
<gene>
    <name evidence="1" type="ORF">BKA10_002883</name>
</gene>
<dbReference type="Proteomes" id="UP000549113">
    <property type="component" value="Unassembled WGS sequence"/>
</dbReference>
<accession>A0AA40VN67</accession>
<dbReference type="RefSeq" id="WP_248199213.1">
    <property type="nucleotide sequence ID" value="NZ_BAABCO010000003.1"/>
</dbReference>